<evidence type="ECO:0000256" key="6">
    <source>
        <dbReference type="SAM" id="MobiDB-lite"/>
    </source>
</evidence>
<dbReference type="eggNOG" id="KOG1398">
    <property type="taxonomic scope" value="Eukaryota"/>
</dbReference>
<evidence type="ECO:0000256" key="5">
    <source>
        <dbReference type="ARBA" id="ARBA00023136"/>
    </source>
</evidence>
<proteinExistence type="inferred from homology"/>
<dbReference type="AlphaFoldDB" id="D8QR71"/>
<dbReference type="PANTHER" id="PTHR12459">
    <property type="entry name" value="TRANSMEMBRANE PROTEIN 135-RELATED"/>
    <property type="match status" value="1"/>
</dbReference>
<evidence type="ECO:0000256" key="1">
    <source>
        <dbReference type="ARBA" id="ARBA00004127"/>
    </source>
</evidence>
<keyword evidence="4" id="KW-1133">Transmembrane helix</keyword>
<dbReference type="InterPro" id="IPR026749">
    <property type="entry name" value="Tmem135"/>
</dbReference>
<gene>
    <name evidence="8" type="ORF">SELMODRAFT_437483</name>
</gene>
<dbReference type="PANTHER" id="PTHR12459:SF15">
    <property type="entry name" value="TRANSMEMBRANE PROTEIN 135"/>
    <property type="match status" value="1"/>
</dbReference>
<dbReference type="HOGENOM" id="CLU_032777_0_1_1"/>
<keyword evidence="5" id="KW-0472">Membrane</keyword>
<evidence type="ECO:0000256" key="4">
    <source>
        <dbReference type="ARBA" id="ARBA00022989"/>
    </source>
</evidence>
<dbReference type="OMA" id="SCVIDGI"/>
<feature type="region of interest" description="Disordered" evidence="6">
    <location>
        <begin position="445"/>
        <end position="477"/>
    </location>
</feature>
<comment type="subcellular location">
    <subcellularLocation>
        <location evidence="1">Endomembrane system</location>
        <topology evidence="1">Multi-pass membrane protein</topology>
    </subcellularLocation>
</comment>
<accession>D8QR71</accession>
<dbReference type="Proteomes" id="UP000001514">
    <property type="component" value="Unassembled WGS sequence"/>
</dbReference>
<dbReference type="InParanoid" id="D8QR71"/>
<dbReference type="FunCoup" id="D8QR71">
    <property type="interactions" value="10"/>
</dbReference>
<feature type="compositionally biased region" description="Basic and acidic residues" evidence="6">
    <location>
        <begin position="445"/>
        <end position="455"/>
    </location>
</feature>
<keyword evidence="3" id="KW-0812">Transmembrane</keyword>
<keyword evidence="9" id="KW-1185">Reference proteome</keyword>
<dbReference type="Gramene" id="EFJ38569">
    <property type="protein sequence ID" value="EFJ38569"/>
    <property type="gene ID" value="SELMODRAFT_437483"/>
</dbReference>
<dbReference type="Pfam" id="PF15982">
    <property type="entry name" value="TMEM135_C_rich"/>
    <property type="match status" value="1"/>
</dbReference>
<dbReference type="EMBL" id="GL377565">
    <property type="protein sequence ID" value="EFJ38569.1"/>
    <property type="molecule type" value="Genomic_DNA"/>
</dbReference>
<name>D8QR71_SELML</name>
<dbReference type="KEGG" id="smo:SELMODRAFT_437483"/>
<comment type="similarity">
    <text evidence="2">Belongs to the TMEM135 family.</text>
</comment>
<protein>
    <recommendedName>
        <fullName evidence="7">Transmembrane protein 135 N-terminal domain-containing protein</fullName>
    </recommendedName>
</protein>
<organism evidence="9">
    <name type="scientific">Selaginella moellendorffii</name>
    <name type="common">Spikemoss</name>
    <dbReference type="NCBI Taxonomy" id="88036"/>
    <lineage>
        <taxon>Eukaryota</taxon>
        <taxon>Viridiplantae</taxon>
        <taxon>Streptophyta</taxon>
        <taxon>Embryophyta</taxon>
        <taxon>Tracheophyta</taxon>
        <taxon>Lycopodiopsida</taxon>
        <taxon>Selaginellales</taxon>
        <taxon>Selaginellaceae</taxon>
        <taxon>Selaginella</taxon>
    </lineage>
</organism>
<evidence type="ECO:0000256" key="3">
    <source>
        <dbReference type="ARBA" id="ARBA00022692"/>
    </source>
</evidence>
<sequence length="477" mass="52251">MAGRDQAPLPGGLKDSGCGGEDSFLQALDRCIAAAGKGFAIGAGLRGGLVIFAVMARLRKASLLLRSSGGRIADKHLVRNALKETLRYGFFVGAFAGVYTSVDELVASLVGFGRSARWRSLVAGAIAGPSLLLTGPKTRHTSMALYILMRAAVLAARCGVKSKKVGWLFSPVSWKHGDVLLMCLSSSQILSAWILKPDTLPSSYVSFLNKHGGKDMSVVRGIRELALREPLTSLAKIQEHYRDNGTEIQLDPTMKVPCTMIHANQLCLIHFLQFIGDAYVRSVMVYLPVYLGPAVVVHRQGLLKRPFTILTKSLLGTARSSLFLATYCASAWGWTCLLFRLLNGCNPATLALGTFPTGLALTIEKKSRRMEIALYCFSRALESLGLCITSSAAFQPHHHRLPKRTDVVLFSFATSIIMHCYARERDVFRSKYLNVLDWVFGVPRSDDPVQRSVDKKRNRAQKTKEDGDDDERANSAA</sequence>
<evidence type="ECO:0000313" key="8">
    <source>
        <dbReference type="EMBL" id="EFJ38569.1"/>
    </source>
</evidence>
<dbReference type="InterPro" id="IPR031926">
    <property type="entry name" value="TMEM135_N"/>
</dbReference>
<evidence type="ECO:0000256" key="2">
    <source>
        <dbReference type="ARBA" id="ARBA00008924"/>
    </source>
</evidence>
<dbReference type="OrthoDB" id="291792at2759"/>
<evidence type="ECO:0000259" key="7">
    <source>
        <dbReference type="Pfam" id="PF15982"/>
    </source>
</evidence>
<evidence type="ECO:0000313" key="9">
    <source>
        <dbReference type="Proteomes" id="UP000001514"/>
    </source>
</evidence>
<reference evidence="8 9" key="1">
    <citation type="journal article" date="2011" name="Science">
        <title>The Selaginella genome identifies genetic changes associated with the evolution of vascular plants.</title>
        <authorList>
            <person name="Banks J.A."/>
            <person name="Nishiyama T."/>
            <person name="Hasebe M."/>
            <person name="Bowman J.L."/>
            <person name="Gribskov M."/>
            <person name="dePamphilis C."/>
            <person name="Albert V.A."/>
            <person name="Aono N."/>
            <person name="Aoyama T."/>
            <person name="Ambrose B.A."/>
            <person name="Ashton N.W."/>
            <person name="Axtell M.J."/>
            <person name="Barker E."/>
            <person name="Barker M.S."/>
            <person name="Bennetzen J.L."/>
            <person name="Bonawitz N.D."/>
            <person name="Chapple C."/>
            <person name="Cheng C."/>
            <person name="Correa L.G."/>
            <person name="Dacre M."/>
            <person name="DeBarry J."/>
            <person name="Dreyer I."/>
            <person name="Elias M."/>
            <person name="Engstrom E.M."/>
            <person name="Estelle M."/>
            <person name="Feng L."/>
            <person name="Finet C."/>
            <person name="Floyd S.K."/>
            <person name="Frommer W.B."/>
            <person name="Fujita T."/>
            <person name="Gramzow L."/>
            <person name="Gutensohn M."/>
            <person name="Harholt J."/>
            <person name="Hattori M."/>
            <person name="Heyl A."/>
            <person name="Hirai T."/>
            <person name="Hiwatashi Y."/>
            <person name="Ishikawa M."/>
            <person name="Iwata M."/>
            <person name="Karol K.G."/>
            <person name="Koehler B."/>
            <person name="Kolukisaoglu U."/>
            <person name="Kubo M."/>
            <person name="Kurata T."/>
            <person name="Lalonde S."/>
            <person name="Li K."/>
            <person name="Li Y."/>
            <person name="Litt A."/>
            <person name="Lyons E."/>
            <person name="Manning G."/>
            <person name="Maruyama T."/>
            <person name="Michael T.P."/>
            <person name="Mikami K."/>
            <person name="Miyazaki S."/>
            <person name="Morinaga S."/>
            <person name="Murata T."/>
            <person name="Mueller-Roeber B."/>
            <person name="Nelson D.R."/>
            <person name="Obara M."/>
            <person name="Oguri Y."/>
            <person name="Olmstead R.G."/>
            <person name="Onodera N."/>
            <person name="Petersen B.L."/>
            <person name="Pils B."/>
            <person name="Prigge M."/>
            <person name="Rensing S.A."/>
            <person name="Riano-Pachon D.M."/>
            <person name="Roberts A.W."/>
            <person name="Sato Y."/>
            <person name="Scheller H.V."/>
            <person name="Schulz B."/>
            <person name="Schulz C."/>
            <person name="Shakirov E.V."/>
            <person name="Shibagaki N."/>
            <person name="Shinohara N."/>
            <person name="Shippen D.E."/>
            <person name="Soerensen I."/>
            <person name="Sotooka R."/>
            <person name="Sugimoto N."/>
            <person name="Sugita M."/>
            <person name="Sumikawa N."/>
            <person name="Tanurdzic M."/>
            <person name="Theissen G."/>
            <person name="Ulvskov P."/>
            <person name="Wakazuki S."/>
            <person name="Weng J.K."/>
            <person name="Willats W.W."/>
            <person name="Wipf D."/>
            <person name="Wolf P.G."/>
            <person name="Yang L."/>
            <person name="Zimmer A.D."/>
            <person name="Zhu Q."/>
            <person name="Mitros T."/>
            <person name="Hellsten U."/>
            <person name="Loque D."/>
            <person name="Otillar R."/>
            <person name="Salamov A."/>
            <person name="Schmutz J."/>
            <person name="Shapiro H."/>
            <person name="Lindquist E."/>
            <person name="Lucas S."/>
            <person name="Rokhsar D."/>
            <person name="Grigoriev I.V."/>
        </authorList>
    </citation>
    <scope>NUCLEOTIDE SEQUENCE [LARGE SCALE GENOMIC DNA]</scope>
</reference>
<feature type="domain" description="Transmembrane protein 135 N-terminal" evidence="7">
    <location>
        <begin position="266"/>
        <end position="384"/>
    </location>
</feature>
<dbReference type="GO" id="GO:0012505">
    <property type="term" value="C:endomembrane system"/>
    <property type="evidence" value="ECO:0007669"/>
    <property type="project" value="UniProtKB-SubCell"/>
</dbReference>